<dbReference type="EMBL" id="JBEHCU010007141">
    <property type="protein sequence ID" value="KAL1395455.1"/>
    <property type="molecule type" value="Genomic_DNA"/>
</dbReference>
<dbReference type="SMART" id="SM00020">
    <property type="entry name" value="Tryp_SPc"/>
    <property type="match status" value="1"/>
</dbReference>
<feature type="region of interest" description="Disordered" evidence="4">
    <location>
        <begin position="405"/>
        <end position="479"/>
    </location>
</feature>
<evidence type="ECO:0000313" key="8">
    <source>
        <dbReference type="Proteomes" id="UP001562425"/>
    </source>
</evidence>
<protein>
    <recommendedName>
        <fullName evidence="6">Peptidase S1 domain-containing protein</fullName>
    </recommendedName>
</protein>
<dbReference type="Proteomes" id="UP001562425">
    <property type="component" value="Unassembled WGS sequence"/>
</dbReference>
<sequence length="587" mass="64063">MRLLVILSVATVIVGTTVHAGTVADSPTVVSYVGDVAGGGVVEVANSGGAVLVLKRPTAGARNGTNQVLLPRPRSIQSGGGMLTRTDSSEKNVYRTKVSKLKIILLADMLNDIPPQLELITCLANSSSLNVTTKHCACERYSCKDLLSSSSSSSASSSSASSSPFNSVNQSERDSNGSGQRSGTHSQHQNLRQSGSGGGHFQLPWLYRVILIEKELTICAGTLIHPSVLLTTAVCVINKNPDELIVRRQPTESGGRRTSSDQPAVEAETETELARAVQRILIPDQFATTFERLENNVALLVLQPIKAKQHLPESFLSSIDEGGSIFKQVFGSRTPGIITKSGLVNVGQLSYPIEETSSLQEEDKQKHREPSYICLSSIINHTSAPVESSICQIFSWRKPVRKSAASNSSTSLVGQRPRGQRRQQRPRRRQRRQQHQNQIRTGDDGTNYITANISIFPATSLDGSNDDSGQQQQQCRREHRDYLQHQGNLCAGPADKSRTLDVDLSGSPLLCTGTSPSSGVTRVELRGILTWSTDINRAPHLFTNITTYRGWIESELDKLDLQLELTRNVVGAGRLRRRRQSETGRRN</sequence>
<organism evidence="7 8">
    <name type="scientific">Culex pipiens pipiens</name>
    <name type="common">Northern house mosquito</name>
    <dbReference type="NCBI Taxonomy" id="38569"/>
    <lineage>
        <taxon>Eukaryota</taxon>
        <taxon>Metazoa</taxon>
        <taxon>Ecdysozoa</taxon>
        <taxon>Arthropoda</taxon>
        <taxon>Hexapoda</taxon>
        <taxon>Insecta</taxon>
        <taxon>Pterygota</taxon>
        <taxon>Neoptera</taxon>
        <taxon>Endopterygota</taxon>
        <taxon>Diptera</taxon>
        <taxon>Nematocera</taxon>
        <taxon>Culicoidea</taxon>
        <taxon>Culicidae</taxon>
        <taxon>Culicinae</taxon>
        <taxon>Culicini</taxon>
        <taxon>Culex</taxon>
        <taxon>Culex</taxon>
    </lineage>
</organism>
<dbReference type="InterPro" id="IPR051487">
    <property type="entry name" value="Ser/Thr_Proteases_Immune/Dev"/>
</dbReference>
<dbReference type="PANTHER" id="PTHR24256">
    <property type="entry name" value="TRYPTASE-RELATED"/>
    <property type="match status" value="1"/>
</dbReference>
<keyword evidence="1" id="KW-1015">Disulfide bond</keyword>
<dbReference type="InterPro" id="IPR009003">
    <property type="entry name" value="Peptidase_S1_PA"/>
</dbReference>
<evidence type="ECO:0000256" key="2">
    <source>
        <dbReference type="ARBA" id="ARBA00023180"/>
    </source>
</evidence>
<keyword evidence="2" id="KW-0325">Glycoprotein</keyword>
<evidence type="ECO:0000256" key="3">
    <source>
        <dbReference type="ARBA" id="ARBA00024195"/>
    </source>
</evidence>
<feature type="signal peptide" evidence="5">
    <location>
        <begin position="1"/>
        <end position="20"/>
    </location>
</feature>
<comment type="similarity">
    <text evidence="3">Belongs to the peptidase S1 family. CLIP subfamily.</text>
</comment>
<evidence type="ECO:0000259" key="6">
    <source>
        <dbReference type="PROSITE" id="PS50240"/>
    </source>
</evidence>
<feature type="region of interest" description="Disordered" evidence="4">
    <location>
        <begin position="153"/>
        <end position="196"/>
    </location>
</feature>
<comment type="caution">
    <text evidence="7">The sequence shown here is derived from an EMBL/GenBank/DDBJ whole genome shotgun (WGS) entry which is preliminary data.</text>
</comment>
<dbReference type="Gene3D" id="2.40.10.10">
    <property type="entry name" value="Trypsin-like serine proteases"/>
    <property type="match status" value="2"/>
</dbReference>
<keyword evidence="5" id="KW-0732">Signal</keyword>
<accession>A0ABD1D734</accession>
<gene>
    <name evidence="7" type="ORF">pipiens_001268</name>
</gene>
<feature type="compositionally biased region" description="Low complexity" evidence="4">
    <location>
        <begin position="153"/>
        <end position="163"/>
    </location>
</feature>
<dbReference type="AlphaFoldDB" id="A0ABD1D734"/>
<feature type="compositionally biased region" description="Basic residues" evidence="4">
    <location>
        <begin position="418"/>
        <end position="434"/>
    </location>
</feature>
<evidence type="ECO:0000256" key="4">
    <source>
        <dbReference type="SAM" id="MobiDB-lite"/>
    </source>
</evidence>
<dbReference type="InterPro" id="IPR043504">
    <property type="entry name" value="Peptidase_S1_PA_chymotrypsin"/>
</dbReference>
<keyword evidence="8" id="KW-1185">Reference proteome</keyword>
<proteinExistence type="inferred from homology"/>
<feature type="domain" description="Peptidase S1" evidence="6">
    <location>
        <begin position="195"/>
        <end position="557"/>
    </location>
</feature>
<name>A0ABD1D734_CULPP</name>
<reference evidence="7 8" key="1">
    <citation type="submission" date="2024-05" db="EMBL/GenBank/DDBJ databases">
        <title>Culex pipiens pipiens assembly and annotation.</title>
        <authorList>
            <person name="Alout H."/>
            <person name="Durand T."/>
        </authorList>
    </citation>
    <scope>NUCLEOTIDE SEQUENCE [LARGE SCALE GENOMIC DNA]</scope>
    <source>
        <strain evidence="7">HA-2024</strain>
        <tissue evidence="7">Whole body</tissue>
    </source>
</reference>
<dbReference type="PROSITE" id="PS50240">
    <property type="entry name" value="TRYPSIN_DOM"/>
    <property type="match status" value="1"/>
</dbReference>
<evidence type="ECO:0000313" key="7">
    <source>
        <dbReference type="EMBL" id="KAL1395455.1"/>
    </source>
</evidence>
<dbReference type="SUPFAM" id="SSF50494">
    <property type="entry name" value="Trypsin-like serine proteases"/>
    <property type="match status" value="2"/>
</dbReference>
<dbReference type="InterPro" id="IPR001254">
    <property type="entry name" value="Trypsin_dom"/>
</dbReference>
<feature type="compositionally biased region" description="Polar residues" evidence="4">
    <location>
        <begin position="164"/>
        <end position="194"/>
    </location>
</feature>
<feature type="chain" id="PRO_5044772792" description="Peptidase S1 domain-containing protein" evidence="5">
    <location>
        <begin position="21"/>
        <end position="587"/>
    </location>
</feature>
<evidence type="ECO:0000256" key="5">
    <source>
        <dbReference type="SAM" id="SignalP"/>
    </source>
</evidence>
<evidence type="ECO:0000256" key="1">
    <source>
        <dbReference type="ARBA" id="ARBA00023157"/>
    </source>
</evidence>